<protein>
    <submittedName>
        <fullName evidence="1">Uncharacterized protein</fullName>
    </submittedName>
</protein>
<reference evidence="2" key="1">
    <citation type="submission" date="2016-02" db="EMBL/GenBank/DDBJ databases">
        <authorList>
            <person name="Wibberg D."/>
        </authorList>
    </citation>
    <scope>NUCLEOTIDE SEQUENCE [LARGE SCALE GENOMIC DNA]</scope>
</reference>
<gene>
    <name evidence="1" type="ORF">FDG2_1096</name>
</gene>
<proteinExistence type="predicted"/>
<sequence>MASEHRRATPDTAVHRAEIRRFVRENHPDLGGDPDAFVSGLHALRTQWSPRPTCGEVTAYRKQSGLALVIGWIRRQPIQRRRTGRTGSRRPPRVR</sequence>
<keyword evidence="2" id="KW-1185">Reference proteome</keyword>
<dbReference type="Proteomes" id="UP000199013">
    <property type="component" value="Unassembled WGS sequence"/>
</dbReference>
<organism evidence="1 2">
    <name type="scientific">Candidatus Protofrankia californiensis</name>
    <dbReference type="NCBI Taxonomy" id="1839754"/>
    <lineage>
        <taxon>Bacteria</taxon>
        <taxon>Bacillati</taxon>
        <taxon>Actinomycetota</taxon>
        <taxon>Actinomycetes</taxon>
        <taxon>Frankiales</taxon>
        <taxon>Frankiaceae</taxon>
        <taxon>Protofrankia</taxon>
    </lineage>
</organism>
<dbReference type="AlphaFoldDB" id="A0A1C3NUX9"/>
<evidence type="ECO:0000313" key="2">
    <source>
        <dbReference type="Proteomes" id="UP000199013"/>
    </source>
</evidence>
<dbReference type="EMBL" id="FLUV01000456">
    <property type="protein sequence ID" value="SBW19240.1"/>
    <property type="molecule type" value="Genomic_DNA"/>
</dbReference>
<evidence type="ECO:0000313" key="1">
    <source>
        <dbReference type="EMBL" id="SBW19240.1"/>
    </source>
</evidence>
<name>A0A1C3NUX9_9ACTN</name>
<accession>A0A1C3NUX9</accession>